<dbReference type="Gene3D" id="1.20.1720.10">
    <property type="entry name" value="Multidrug resistance protein D"/>
    <property type="match status" value="1"/>
</dbReference>
<evidence type="ECO:0000313" key="9">
    <source>
        <dbReference type="EMBL" id="WRT65600.1"/>
    </source>
</evidence>
<dbReference type="EMBL" id="CP141883">
    <property type="protein sequence ID" value="WRT65600.1"/>
    <property type="molecule type" value="Genomic_DNA"/>
</dbReference>
<feature type="transmembrane region" description="Helical" evidence="7">
    <location>
        <begin position="211"/>
        <end position="236"/>
    </location>
</feature>
<evidence type="ECO:0000256" key="4">
    <source>
        <dbReference type="ARBA" id="ARBA00022989"/>
    </source>
</evidence>
<evidence type="ECO:0000256" key="2">
    <source>
        <dbReference type="ARBA" id="ARBA00022448"/>
    </source>
</evidence>
<evidence type="ECO:0000256" key="5">
    <source>
        <dbReference type="ARBA" id="ARBA00023136"/>
    </source>
</evidence>
<feature type="domain" description="Major facilitator superfamily (MFS) profile" evidence="8">
    <location>
        <begin position="86"/>
        <end position="531"/>
    </location>
</feature>
<dbReference type="Proteomes" id="UP001329825">
    <property type="component" value="Chromosome 3"/>
</dbReference>
<feature type="transmembrane region" description="Helical" evidence="7">
    <location>
        <begin position="506"/>
        <end position="530"/>
    </location>
</feature>
<keyword evidence="3 7" id="KW-0812">Transmembrane</keyword>
<proteinExistence type="predicted"/>
<dbReference type="RefSeq" id="XP_062790340.1">
    <property type="nucleotide sequence ID" value="XM_062934289.1"/>
</dbReference>
<name>A0ABZ1CWQ7_9TREE</name>
<keyword evidence="5 7" id="KW-0472">Membrane</keyword>
<dbReference type="SUPFAM" id="SSF103473">
    <property type="entry name" value="MFS general substrate transporter"/>
    <property type="match status" value="1"/>
</dbReference>
<dbReference type="PROSITE" id="PS50850">
    <property type="entry name" value="MFS"/>
    <property type="match status" value="1"/>
</dbReference>
<feature type="transmembrane region" description="Helical" evidence="7">
    <location>
        <begin position="84"/>
        <end position="104"/>
    </location>
</feature>
<feature type="transmembrane region" description="Helical" evidence="7">
    <location>
        <begin position="152"/>
        <end position="177"/>
    </location>
</feature>
<evidence type="ECO:0000256" key="7">
    <source>
        <dbReference type="SAM" id="Phobius"/>
    </source>
</evidence>
<feature type="transmembrane region" description="Helical" evidence="7">
    <location>
        <begin position="317"/>
        <end position="342"/>
    </location>
</feature>
<feature type="transmembrane region" description="Helical" evidence="7">
    <location>
        <begin position="242"/>
        <end position="262"/>
    </location>
</feature>
<feature type="region of interest" description="Disordered" evidence="6">
    <location>
        <begin position="538"/>
        <end position="557"/>
    </location>
</feature>
<feature type="transmembrane region" description="Helical" evidence="7">
    <location>
        <begin position="362"/>
        <end position="386"/>
    </location>
</feature>
<accession>A0ABZ1CWQ7</accession>
<keyword evidence="4 7" id="KW-1133">Transmembrane helix</keyword>
<comment type="subcellular location">
    <subcellularLocation>
        <location evidence="1">Membrane</location>
        <topology evidence="1">Multi-pass membrane protein</topology>
    </subcellularLocation>
</comment>
<feature type="transmembrane region" description="Helical" evidence="7">
    <location>
        <begin position="415"/>
        <end position="436"/>
    </location>
</feature>
<feature type="transmembrane region" description="Helical" evidence="7">
    <location>
        <begin position="479"/>
        <end position="500"/>
    </location>
</feature>
<protein>
    <recommendedName>
        <fullName evidence="8">Major facilitator superfamily (MFS) profile domain-containing protein</fullName>
    </recommendedName>
</protein>
<evidence type="ECO:0000256" key="1">
    <source>
        <dbReference type="ARBA" id="ARBA00004141"/>
    </source>
</evidence>
<dbReference type="CDD" id="cd17323">
    <property type="entry name" value="MFS_Tpo1_MDR_like"/>
    <property type="match status" value="1"/>
</dbReference>
<feature type="compositionally biased region" description="Polar residues" evidence="6">
    <location>
        <begin position="37"/>
        <end position="55"/>
    </location>
</feature>
<feature type="compositionally biased region" description="Basic and acidic residues" evidence="6">
    <location>
        <begin position="539"/>
        <end position="557"/>
    </location>
</feature>
<dbReference type="PANTHER" id="PTHR23502">
    <property type="entry name" value="MAJOR FACILITATOR SUPERFAMILY"/>
    <property type="match status" value="1"/>
</dbReference>
<dbReference type="PANTHER" id="PTHR23502:SF51">
    <property type="entry name" value="QUINIDINE RESISTANCE PROTEIN 1-RELATED"/>
    <property type="match status" value="1"/>
</dbReference>
<dbReference type="InterPro" id="IPR036259">
    <property type="entry name" value="MFS_trans_sf"/>
</dbReference>
<feature type="region of interest" description="Disordered" evidence="6">
    <location>
        <begin position="1"/>
        <end position="55"/>
    </location>
</feature>
<evidence type="ECO:0000259" key="8">
    <source>
        <dbReference type="PROSITE" id="PS50850"/>
    </source>
</evidence>
<dbReference type="Pfam" id="PF07690">
    <property type="entry name" value="MFS_1"/>
    <property type="match status" value="1"/>
</dbReference>
<sequence length="557" mass="61306">MAGNRADEIGLELSLSQRDNDNTSLDDNLTSRDIEQAHSSQNEGRNTSKSTVTGPQFQNLTNVQTNLTTLSNKPYSVFSPGQKWFIVIFSSLGAIFSPISMNIYAPAIPSLAKAFDTTIEKINLTVTIYLVFQAITPTIWGSAGDCYGRRPVFIVLLLVYMSSSIGSALCPTSAYWLLMVMRALQATGGSALIAVGVGVVSDIAMPQERGVYIGVFNLGTTVGPALGPLLGGIFAYTLGWRSIFWFLCIFCGCVVIPMIFFFPETLRALVGDGSLPPPLLNCTPAALLRRKRELKRLQENGEIPQEMVSERARFKPWASIVLVIEPEIALMFTWASLYYALWYAILTVFTTFLENEYHVNEVVIGLCYLPGGVGAGVSGFFTGKIMDFFYRREKRRVGGDHRQNPDEFRLERVRFIILPFQVGTILCAILGLAWGVEAHTHIAVLIVMNFFIGMGTGYLTTATIYSIDLFPGKGGAVTATFNLIRCAMGAISTSTVQLIVNRMGAGWTFVLIGTICLAATPIPFIVIKFGPGWRKARREKIERKSERPSISTEDHTK</sequence>
<dbReference type="GeneID" id="87954676"/>
<feature type="transmembrane region" description="Helical" evidence="7">
    <location>
        <begin position="183"/>
        <end position="204"/>
    </location>
</feature>
<keyword evidence="2" id="KW-0813">Transport</keyword>
<gene>
    <name evidence="9" type="ORF">IL334_002545</name>
</gene>
<evidence type="ECO:0000256" key="3">
    <source>
        <dbReference type="ARBA" id="ARBA00022692"/>
    </source>
</evidence>
<dbReference type="PRINTS" id="PR01036">
    <property type="entry name" value="TCRTETB"/>
</dbReference>
<dbReference type="InterPro" id="IPR020846">
    <property type="entry name" value="MFS_dom"/>
</dbReference>
<feature type="transmembrane region" description="Helical" evidence="7">
    <location>
        <begin position="124"/>
        <end position="140"/>
    </location>
</feature>
<evidence type="ECO:0000256" key="6">
    <source>
        <dbReference type="SAM" id="MobiDB-lite"/>
    </source>
</evidence>
<organism evidence="9 10">
    <name type="scientific">Kwoniella shivajii</name>
    <dbReference type="NCBI Taxonomy" id="564305"/>
    <lineage>
        <taxon>Eukaryota</taxon>
        <taxon>Fungi</taxon>
        <taxon>Dikarya</taxon>
        <taxon>Basidiomycota</taxon>
        <taxon>Agaricomycotina</taxon>
        <taxon>Tremellomycetes</taxon>
        <taxon>Tremellales</taxon>
        <taxon>Cryptococcaceae</taxon>
        <taxon>Kwoniella</taxon>
    </lineage>
</organism>
<keyword evidence="10" id="KW-1185">Reference proteome</keyword>
<dbReference type="Gene3D" id="1.20.1250.20">
    <property type="entry name" value="MFS general substrate transporter like domains"/>
    <property type="match status" value="1"/>
</dbReference>
<dbReference type="InterPro" id="IPR011701">
    <property type="entry name" value="MFS"/>
</dbReference>
<feature type="transmembrane region" description="Helical" evidence="7">
    <location>
        <begin position="442"/>
        <end position="467"/>
    </location>
</feature>
<evidence type="ECO:0000313" key="10">
    <source>
        <dbReference type="Proteomes" id="UP001329825"/>
    </source>
</evidence>
<reference evidence="9 10" key="1">
    <citation type="submission" date="2024-01" db="EMBL/GenBank/DDBJ databases">
        <title>Comparative genomics of Cryptococcus and Kwoniella reveals pathogenesis evolution and contrasting modes of karyotype evolution via chromosome fusion or intercentromeric recombination.</title>
        <authorList>
            <person name="Coelho M.A."/>
            <person name="David-Palma M."/>
            <person name="Shea T."/>
            <person name="Bowers K."/>
            <person name="McGinley-Smith S."/>
            <person name="Mohammad A.W."/>
            <person name="Gnirke A."/>
            <person name="Yurkov A.M."/>
            <person name="Nowrousian M."/>
            <person name="Sun S."/>
            <person name="Cuomo C.A."/>
            <person name="Heitman J."/>
        </authorList>
    </citation>
    <scope>NUCLEOTIDE SEQUENCE [LARGE SCALE GENOMIC DNA]</scope>
    <source>
        <strain evidence="9">CBS 11374</strain>
    </source>
</reference>